<proteinExistence type="predicted"/>
<dbReference type="PROSITE" id="PS51257">
    <property type="entry name" value="PROKAR_LIPOPROTEIN"/>
    <property type="match status" value="1"/>
</dbReference>
<dbReference type="AlphaFoldDB" id="A0A2W2B0N3"/>
<organism evidence="2 3">
    <name type="scientific">Taibaiella soli</name>
    <dbReference type="NCBI Taxonomy" id="1649169"/>
    <lineage>
        <taxon>Bacteria</taxon>
        <taxon>Pseudomonadati</taxon>
        <taxon>Bacteroidota</taxon>
        <taxon>Chitinophagia</taxon>
        <taxon>Chitinophagales</taxon>
        <taxon>Chitinophagaceae</taxon>
        <taxon>Taibaiella</taxon>
    </lineage>
</organism>
<evidence type="ECO:0000256" key="1">
    <source>
        <dbReference type="SAM" id="SignalP"/>
    </source>
</evidence>
<dbReference type="Proteomes" id="UP000248745">
    <property type="component" value="Unassembled WGS sequence"/>
</dbReference>
<feature type="signal peptide" evidence="1">
    <location>
        <begin position="1"/>
        <end position="21"/>
    </location>
</feature>
<feature type="chain" id="PRO_5015888731" description="Lipoprotein" evidence="1">
    <location>
        <begin position="22"/>
        <end position="144"/>
    </location>
</feature>
<dbReference type="EMBL" id="QKTW01000009">
    <property type="protein sequence ID" value="PZF73824.1"/>
    <property type="molecule type" value="Genomic_DNA"/>
</dbReference>
<sequence length="144" mass="15489">MKIFASLFCGALLLASCQSNSSKQSTDATYTVPAAGTVVVADSMPVTDGLNQFNFSVKVITNANSAGYGEYEVKASVGANEASGQFQMPKGGKNLKPILRKDEDAKSYTIGFHHGNDTAFYEYYQVGYSPSGISMQYLKGYSFE</sequence>
<protein>
    <recommendedName>
        <fullName evidence="4">Lipoprotein</fullName>
    </recommendedName>
</protein>
<evidence type="ECO:0000313" key="3">
    <source>
        <dbReference type="Proteomes" id="UP000248745"/>
    </source>
</evidence>
<evidence type="ECO:0000313" key="2">
    <source>
        <dbReference type="EMBL" id="PZF73824.1"/>
    </source>
</evidence>
<reference evidence="2 3" key="1">
    <citation type="submission" date="2018-06" db="EMBL/GenBank/DDBJ databases">
        <title>Mucibacter soli gen. nov., sp. nov., a new member of the family Chitinophagaceae producing mucin.</title>
        <authorList>
            <person name="Kim M.-K."/>
            <person name="Park S."/>
            <person name="Kim T.-S."/>
            <person name="Joung Y."/>
            <person name="Han J.-H."/>
            <person name="Kim S.B."/>
        </authorList>
    </citation>
    <scope>NUCLEOTIDE SEQUENCE [LARGE SCALE GENOMIC DNA]</scope>
    <source>
        <strain evidence="2 3">R1-15</strain>
    </source>
</reference>
<name>A0A2W2B0N3_9BACT</name>
<keyword evidence="1" id="KW-0732">Signal</keyword>
<accession>A0A2W2B0N3</accession>
<keyword evidence="3" id="KW-1185">Reference proteome</keyword>
<dbReference type="RefSeq" id="WP_110997921.1">
    <property type="nucleotide sequence ID" value="NZ_QKTW01000009.1"/>
</dbReference>
<comment type="caution">
    <text evidence="2">The sequence shown here is derived from an EMBL/GenBank/DDBJ whole genome shotgun (WGS) entry which is preliminary data.</text>
</comment>
<gene>
    <name evidence="2" type="ORF">DN068_05635</name>
</gene>
<evidence type="ECO:0008006" key="4">
    <source>
        <dbReference type="Google" id="ProtNLM"/>
    </source>
</evidence>